<organism evidence="1 2">
    <name type="scientific">Naganishia friedmannii</name>
    <dbReference type="NCBI Taxonomy" id="89922"/>
    <lineage>
        <taxon>Eukaryota</taxon>
        <taxon>Fungi</taxon>
        <taxon>Dikarya</taxon>
        <taxon>Basidiomycota</taxon>
        <taxon>Agaricomycotina</taxon>
        <taxon>Tremellomycetes</taxon>
        <taxon>Filobasidiales</taxon>
        <taxon>Filobasidiaceae</taxon>
        <taxon>Naganishia</taxon>
    </lineage>
</organism>
<proteinExistence type="predicted"/>
<protein>
    <submittedName>
        <fullName evidence="1">Uncharacterized protein</fullName>
    </submittedName>
</protein>
<evidence type="ECO:0000313" key="2">
    <source>
        <dbReference type="Proteomes" id="UP001227268"/>
    </source>
</evidence>
<accession>A0ACC2V8C5</accession>
<evidence type="ECO:0000313" key="1">
    <source>
        <dbReference type="EMBL" id="KAJ9095605.1"/>
    </source>
</evidence>
<keyword evidence="2" id="KW-1185">Reference proteome</keyword>
<comment type="caution">
    <text evidence="1">The sequence shown here is derived from an EMBL/GenBank/DDBJ whole genome shotgun (WGS) entry which is preliminary data.</text>
</comment>
<reference evidence="1" key="1">
    <citation type="submission" date="2023-04" db="EMBL/GenBank/DDBJ databases">
        <title>Draft Genome sequencing of Naganishia species isolated from polar environments using Oxford Nanopore Technology.</title>
        <authorList>
            <person name="Leo P."/>
            <person name="Venkateswaran K."/>
        </authorList>
    </citation>
    <scope>NUCLEOTIDE SEQUENCE</scope>
    <source>
        <strain evidence="1">MNA-CCFEE 5423</strain>
    </source>
</reference>
<dbReference type="Proteomes" id="UP001227268">
    <property type="component" value="Unassembled WGS sequence"/>
</dbReference>
<gene>
    <name evidence="1" type="ORF">QFC21_005476</name>
</gene>
<sequence>MKISIPTLPNPTGNAPGYINPLAHITLPAAVAKTKEFLDKGKGKVLVLTGAGVSVDSGIRAYRGSEGHYTTNPNYRPIFYGELVEPGPKGYSFRQRYWSRSYLGYPPVRDAQPNPTHMYVAALQRLGLAPSLITQNVDRLHHKASPFDPTETDKRILELHGTLHFVHCPQKGHLHRRDEFQELLGKLNPEWERVVSEVHGGKVKTNPDGDVDLGGVKYDSFAVPSCADCEALGIQDSIVKPNVVFFGESISEAVKARAVHMVAASSGVLVMGTSLATYSAFRLIKQALEAQKPVLMLSIGPSRADGLPGVEKIEMPAGSVLEGVLQRYISSRQGPVQEEVRSLMAKGVTKVPENLPAPRAEG</sequence>
<name>A0ACC2V8C5_9TREE</name>
<dbReference type="EMBL" id="JASBWT010000021">
    <property type="protein sequence ID" value="KAJ9095605.1"/>
    <property type="molecule type" value="Genomic_DNA"/>
</dbReference>